<dbReference type="AlphaFoldDB" id="A0A8T0DD41"/>
<evidence type="ECO:0000313" key="2">
    <source>
        <dbReference type="Proteomes" id="UP000699462"/>
    </source>
</evidence>
<organism evidence="1 2">
    <name type="scientific">Paragonimus westermani</name>
    <dbReference type="NCBI Taxonomy" id="34504"/>
    <lineage>
        <taxon>Eukaryota</taxon>
        <taxon>Metazoa</taxon>
        <taxon>Spiralia</taxon>
        <taxon>Lophotrochozoa</taxon>
        <taxon>Platyhelminthes</taxon>
        <taxon>Trematoda</taxon>
        <taxon>Digenea</taxon>
        <taxon>Plagiorchiida</taxon>
        <taxon>Troglotremata</taxon>
        <taxon>Troglotrematidae</taxon>
        <taxon>Paragonimus</taxon>
    </lineage>
</organism>
<accession>A0A8T0DD41</accession>
<keyword evidence="2" id="KW-1185">Reference proteome</keyword>
<evidence type="ECO:0000313" key="1">
    <source>
        <dbReference type="EMBL" id="KAF8565735.1"/>
    </source>
</evidence>
<gene>
    <name evidence="1" type="ORF">P879_05027</name>
</gene>
<proteinExistence type="predicted"/>
<name>A0A8T0DD41_9TREM</name>
<sequence length="247" mass="26614">MRAVGAYFDFGYDNAQATGCHNFGKTFDTSCSTLSFSTLPSTEIARVSPSFDLRISPSTYWSAGTLESFKVIVENTGTNPWPGDVYLRSETSHSVARLATEVPGTEANAWLPLGIDRKITVPHVLPGQFTELSTSHSVARLATEVPGTEANAWLPLGIDRKITVPHVLPGQFTELSVKVNEPPADLLTAFMGPIVGALSFCLSSGEVFGETLYCTAIPDTSNHTWVFRRGVPEAAESIDSDAPMDEV</sequence>
<comment type="caution">
    <text evidence="1">The sequence shown here is derived from an EMBL/GenBank/DDBJ whole genome shotgun (WGS) entry which is preliminary data.</text>
</comment>
<protein>
    <submittedName>
        <fullName evidence="1">Uncharacterized protein</fullName>
    </submittedName>
</protein>
<dbReference type="Proteomes" id="UP000699462">
    <property type="component" value="Unassembled WGS sequence"/>
</dbReference>
<dbReference type="EMBL" id="JTDF01006209">
    <property type="protein sequence ID" value="KAF8565735.1"/>
    <property type="molecule type" value="Genomic_DNA"/>
</dbReference>
<reference evidence="1 2" key="1">
    <citation type="submission" date="2019-07" db="EMBL/GenBank/DDBJ databases">
        <title>Annotation for the trematode Paragonimus westermani.</title>
        <authorList>
            <person name="Choi Y.-J."/>
        </authorList>
    </citation>
    <scope>NUCLEOTIDE SEQUENCE [LARGE SCALE GENOMIC DNA]</scope>
    <source>
        <strain evidence="1">180907_Pwestermani</strain>
    </source>
</reference>
<dbReference type="OrthoDB" id="661148at2759"/>